<organism evidence="12 13">
    <name type="scientific">Propionibacterium cyclohexanicum</name>
    <dbReference type="NCBI Taxonomy" id="64702"/>
    <lineage>
        <taxon>Bacteria</taxon>
        <taxon>Bacillati</taxon>
        <taxon>Actinomycetota</taxon>
        <taxon>Actinomycetes</taxon>
        <taxon>Propionibacteriales</taxon>
        <taxon>Propionibacteriaceae</taxon>
        <taxon>Propionibacterium</taxon>
    </lineage>
</organism>
<comment type="domain">
    <text evidence="9">The last Arg residue of the ACP-binding site is essential for the weak association between ACP/AcpP and FabH.</text>
</comment>
<evidence type="ECO:0000256" key="2">
    <source>
        <dbReference type="ARBA" id="ARBA00022490"/>
    </source>
</evidence>
<feature type="region of interest" description="ACP-binding" evidence="9">
    <location>
        <begin position="257"/>
        <end position="261"/>
    </location>
</feature>
<feature type="domain" description="Beta-ketoacyl-[acyl-carrier-protein] synthase III C-terminal" evidence="10">
    <location>
        <begin position="240"/>
        <end position="328"/>
    </location>
</feature>
<dbReference type="GO" id="GO:0006633">
    <property type="term" value="P:fatty acid biosynthetic process"/>
    <property type="evidence" value="ECO:0007669"/>
    <property type="project" value="UniProtKB-UniRule"/>
</dbReference>
<evidence type="ECO:0000256" key="3">
    <source>
        <dbReference type="ARBA" id="ARBA00022516"/>
    </source>
</evidence>
<keyword evidence="2 9" id="KW-0963">Cytoplasm</keyword>
<evidence type="ECO:0000256" key="5">
    <source>
        <dbReference type="ARBA" id="ARBA00022832"/>
    </source>
</evidence>
<evidence type="ECO:0000256" key="9">
    <source>
        <dbReference type="HAMAP-Rule" id="MF_01815"/>
    </source>
</evidence>
<keyword evidence="9" id="KW-0511">Multifunctional enzyme</keyword>
<dbReference type="OrthoDB" id="9815506at2"/>
<evidence type="ECO:0000256" key="6">
    <source>
        <dbReference type="ARBA" id="ARBA00023098"/>
    </source>
</evidence>
<evidence type="ECO:0000256" key="1">
    <source>
        <dbReference type="ARBA" id="ARBA00008642"/>
    </source>
</evidence>
<accession>A0A1H9R739</accession>
<dbReference type="GO" id="GO:0005737">
    <property type="term" value="C:cytoplasm"/>
    <property type="evidence" value="ECO:0007669"/>
    <property type="project" value="UniProtKB-SubCell"/>
</dbReference>
<keyword evidence="13" id="KW-1185">Reference proteome</keyword>
<keyword evidence="8 9" id="KW-0012">Acyltransferase</keyword>
<dbReference type="Pfam" id="PF08541">
    <property type="entry name" value="ACP_syn_III_C"/>
    <property type="match status" value="1"/>
</dbReference>
<keyword evidence="6 9" id="KW-0443">Lipid metabolism</keyword>
<dbReference type="Proteomes" id="UP000198815">
    <property type="component" value="Unassembled WGS sequence"/>
</dbReference>
<dbReference type="InterPro" id="IPR004655">
    <property type="entry name" value="FabH"/>
</dbReference>
<dbReference type="STRING" id="64702.SAMN05443377_10617"/>
<comment type="pathway">
    <text evidence="9">Lipid metabolism; fatty acid biosynthesis.</text>
</comment>
<dbReference type="GO" id="GO:0044550">
    <property type="term" value="P:secondary metabolite biosynthetic process"/>
    <property type="evidence" value="ECO:0007669"/>
    <property type="project" value="TreeGrafter"/>
</dbReference>
<dbReference type="EC" id="2.3.1.180" evidence="9"/>
<keyword evidence="4 9" id="KW-0808">Transferase</keyword>
<evidence type="ECO:0000259" key="10">
    <source>
        <dbReference type="Pfam" id="PF08541"/>
    </source>
</evidence>
<evidence type="ECO:0000313" key="13">
    <source>
        <dbReference type="Proteomes" id="UP000198815"/>
    </source>
</evidence>
<comment type="similarity">
    <text evidence="1 9">Belongs to the thiolase-like superfamily. FabH family.</text>
</comment>
<dbReference type="GO" id="GO:0004315">
    <property type="term" value="F:3-oxoacyl-[acyl-carrier-protein] synthase activity"/>
    <property type="evidence" value="ECO:0007669"/>
    <property type="project" value="InterPro"/>
</dbReference>
<dbReference type="HAMAP" id="MF_01815">
    <property type="entry name" value="FabH"/>
    <property type="match status" value="1"/>
</dbReference>
<dbReference type="SUPFAM" id="SSF53901">
    <property type="entry name" value="Thiolase-like"/>
    <property type="match status" value="1"/>
</dbReference>
<keyword evidence="7 9" id="KW-0275">Fatty acid biosynthesis</keyword>
<feature type="active site" evidence="9">
    <location>
        <position position="123"/>
    </location>
</feature>
<dbReference type="AlphaFoldDB" id="A0A1H9R739"/>
<dbReference type="Gene3D" id="3.40.47.10">
    <property type="match status" value="1"/>
</dbReference>
<feature type="domain" description="Beta-ketoacyl-[acyl-carrier-protein] synthase III N-terminal" evidence="11">
    <location>
        <begin position="117"/>
        <end position="194"/>
    </location>
</feature>
<dbReference type="InterPro" id="IPR013747">
    <property type="entry name" value="ACP_syn_III_C"/>
</dbReference>
<reference evidence="12 13" key="1">
    <citation type="submission" date="2016-10" db="EMBL/GenBank/DDBJ databases">
        <authorList>
            <person name="de Groot N.N."/>
        </authorList>
    </citation>
    <scope>NUCLEOTIDE SEQUENCE [LARGE SCALE GENOMIC DNA]</scope>
    <source>
        <strain evidence="12 13">DSM 16859</strain>
    </source>
</reference>
<keyword evidence="3 9" id="KW-0444">Lipid biosynthesis</keyword>
<feature type="active site" evidence="9">
    <location>
        <position position="287"/>
    </location>
</feature>
<comment type="subcellular location">
    <subcellularLocation>
        <location evidence="9">Cytoplasm</location>
    </subcellularLocation>
</comment>
<evidence type="ECO:0000256" key="8">
    <source>
        <dbReference type="ARBA" id="ARBA00023315"/>
    </source>
</evidence>
<dbReference type="InterPro" id="IPR013751">
    <property type="entry name" value="ACP_syn_III_N"/>
</dbReference>
<protein>
    <recommendedName>
        <fullName evidence="9">Beta-ketoacyl-[acyl-carrier-protein] synthase III</fullName>
        <shortName evidence="9">Beta-ketoacyl-ACP synthase III</shortName>
        <shortName evidence="9">KAS III</shortName>
        <ecNumber evidence="9">2.3.1.180</ecNumber>
    </recommendedName>
    <alternativeName>
        <fullName evidence="9">3-oxoacyl-[acyl-carrier-protein] synthase 3</fullName>
    </alternativeName>
    <alternativeName>
        <fullName evidence="9">3-oxoacyl-[acyl-carrier-protein] synthase III</fullName>
    </alternativeName>
</protein>
<proteinExistence type="inferred from homology"/>
<dbReference type="RefSeq" id="WP_091968382.1">
    <property type="nucleotide sequence ID" value="NZ_FOGZ01000006.1"/>
</dbReference>
<evidence type="ECO:0000313" key="12">
    <source>
        <dbReference type="EMBL" id="SER68355.1"/>
    </source>
</evidence>
<evidence type="ECO:0000256" key="4">
    <source>
        <dbReference type="ARBA" id="ARBA00022679"/>
    </source>
</evidence>
<keyword evidence="5 9" id="KW-0276">Fatty acid metabolism</keyword>
<dbReference type="Pfam" id="PF08545">
    <property type="entry name" value="ACP_syn_III"/>
    <property type="match status" value="1"/>
</dbReference>
<comment type="catalytic activity">
    <reaction evidence="9">
        <text>malonyl-[ACP] + acetyl-CoA + H(+) = 3-oxobutanoyl-[ACP] + CO2 + CoA</text>
        <dbReference type="Rhea" id="RHEA:12080"/>
        <dbReference type="Rhea" id="RHEA-COMP:9623"/>
        <dbReference type="Rhea" id="RHEA-COMP:9625"/>
        <dbReference type="ChEBI" id="CHEBI:15378"/>
        <dbReference type="ChEBI" id="CHEBI:16526"/>
        <dbReference type="ChEBI" id="CHEBI:57287"/>
        <dbReference type="ChEBI" id="CHEBI:57288"/>
        <dbReference type="ChEBI" id="CHEBI:78449"/>
        <dbReference type="ChEBI" id="CHEBI:78450"/>
        <dbReference type="EC" id="2.3.1.180"/>
    </reaction>
</comment>
<dbReference type="GO" id="GO:0033818">
    <property type="term" value="F:beta-ketoacyl-acyl-carrier-protein synthase III activity"/>
    <property type="evidence" value="ECO:0007669"/>
    <property type="project" value="UniProtKB-UniRule"/>
</dbReference>
<dbReference type="CDD" id="cd00830">
    <property type="entry name" value="KAS_III"/>
    <property type="match status" value="1"/>
</dbReference>
<name>A0A1H9R739_9ACTN</name>
<feature type="active site" evidence="9">
    <location>
        <position position="256"/>
    </location>
</feature>
<comment type="subunit">
    <text evidence="9">Homodimer.</text>
</comment>
<dbReference type="UniPathway" id="UPA00094"/>
<dbReference type="NCBIfam" id="NF006829">
    <property type="entry name" value="PRK09352.1"/>
    <property type="match status" value="1"/>
</dbReference>
<comment type="function">
    <text evidence="9">Catalyzes the condensation reaction of fatty acid synthesis by the addition to an acyl acceptor of two carbons from malonyl-ACP. Catalyzes the first condensation reaction which initiates fatty acid synthesis and may therefore play a role in governing the total rate of fatty acid production. Possesses both acetoacetyl-ACP synthase and acetyl transacylase activities. Its substrate specificity determines the biosynthesis of branched-chain and/or straight-chain of fatty acids.</text>
</comment>
<gene>
    <name evidence="9" type="primary">fabH</name>
    <name evidence="12" type="ORF">SAMN05443377_10617</name>
</gene>
<dbReference type="EMBL" id="FOGZ01000006">
    <property type="protein sequence ID" value="SER68355.1"/>
    <property type="molecule type" value="Genomic_DNA"/>
</dbReference>
<sequence>MSAPIKVSTGAKYARLMSVAGYRGSRVVDNAEMCTYIDSSDEWIQQRTGIAERRWATEEETPAFMCVQAATKAIERAGLGASDIDAVIVSTVSNFRQYPSLACEVARALGIPAPAAYDIRAACAGFCYALSQADGLIRTGSAHHVLIIGMELLSKQIDLTDRGTAFLFGDGAGAAVVGPSETPAIGPAVWGSDPSQDDAIWTEDWFDALGTGRPPVVHMNGRAVYLWGTTFIAEKAVEALDKAGLAPEQLDVFIPHQANNRITDALLRRLHLPETVTVSRDIRHMGNVSAASIPLAMDALLESGEAKSGDNALIIGFGAGLVFAGQVVVLP</sequence>
<dbReference type="NCBIfam" id="TIGR00747">
    <property type="entry name" value="fabH"/>
    <property type="match status" value="1"/>
</dbReference>
<dbReference type="PANTHER" id="PTHR34069">
    <property type="entry name" value="3-OXOACYL-[ACYL-CARRIER-PROTEIN] SYNTHASE 3"/>
    <property type="match status" value="1"/>
</dbReference>
<evidence type="ECO:0000259" key="11">
    <source>
        <dbReference type="Pfam" id="PF08545"/>
    </source>
</evidence>
<evidence type="ECO:0000256" key="7">
    <source>
        <dbReference type="ARBA" id="ARBA00023160"/>
    </source>
</evidence>
<dbReference type="InterPro" id="IPR016039">
    <property type="entry name" value="Thiolase-like"/>
</dbReference>
<dbReference type="PANTHER" id="PTHR34069:SF2">
    <property type="entry name" value="BETA-KETOACYL-[ACYL-CARRIER-PROTEIN] SYNTHASE III"/>
    <property type="match status" value="1"/>
</dbReference>